<dbReference type="AlphaFoldDB" id="V9DKP6"/>
<feature type="compositionally biased region" description="Acidic residues" evidence="1">
    <location>
        <begin position="26"/>
        <end position="43"/>
    </location>
</feature>
<accession>V9DKP6</accession>
<evidence type="ECO:0000313" key="2">
    <source>
        <dbReference type="EMBL" id="ETI26868.1"/>
    </source>
</evidence>
<organism evidence="2 3">
    <name type="scientific">Cladophialophora carrionii CBS 160.54</name>
    <dbReference type="NCBI Taxonomy" id="1279043"/>
    <lineage>
        <taxon>Eukaryota</taxon>
        <taxon>Fungi</taxon>
        <taxon>Dikarya</taxon>
        <taxon>Ascomycota</taxon>
        <taxon>Pezizomycotina</taxon>
        <taxon>Eurotiomycetes</taxon>
        <taxon>Chaetothyriomycetidae</taxon>
        <taxon>Chaetothyriales</taxon>
        <taxon>Herpotrichiellaceae</taxon>
        <taxon>Cladophialophora</taxon>
    </lineage>
</organism>
<dbReference type="RefSeq" id="XP_008724181.1">
    <property type="nucleotide sequence ID" value="XM_008725959.1"/>
</dbReference>
<reference evidence="2 3" key="1">
    <citation type="submission" date="2013-03" db="EMBL/GenBank/DDBJ databases">
        <title>The Genome Sequence of Cladophialophora carrionii CBS 160.54.</title>
        <authorList>
            <consortium name="The Broad Institute Genomics Platform"/>
            <person name="Cuomo C."/>
            <person name="de Hoog S."/>
            <person name="Gorbushina A."/>
            <person name="Walker B."/>
            <person name="Young S.K."/>
            <person name="Zeng Q."/>
            <person name="Gargeya S."/>
            <person name="Fitzgerald M."/>
            <person name="Haas B."/>
            <person name="Abouelleil A."/>
            <person name="Allen A.W."/>
            <person name="Alvarado L."/>
            <person name="Arachchi H.M."/>
            <person name="Berlin A.M."/>
            <person name="Chapman S.B."/>
            <person name="Gainer-Dewar J."/>
            <person name="Goldberg J."/>
            <person name="Griggs A."/>
            <person name="Gujja S."/>
            <person name="Hansen M."/>
            <person name="Howarth C."/>
            <person name="Imamovic A."/>
            <person name="Ireland A."/>
            <person name="Larimer J."/>
            <person name="McCowan C."/>
            <person name="Murphy C."/>
            <person name="Pearson M."/>
            <person name="Poon T.W."/>
            <person name="Priest M."/>
            <person name="Roberts A."/>
            <person name="Saif S."/>
            <person name="Shea T."/>
            <person name="Sisk P."/>
            <person name="Sykes S."/>
            <person name="Wortman J."/>
            <person name="Nusbaum C."/>
            <person name="Birren B."/>
        </authorList>
    </citation>
    <scope>NUCLEOTIDE SEQUENCE [LARGE SCALE GENOMIC DNA]</scope>
    <source>
        <strain evidence="2 3">CBS 160.54</strain>
    </source>
</reference>
<protein>
    <submittedName>
        <fullName evidence="2">Uncharacterized protein</fullName>
    </submittedName>
</protein>
<dbReference type="GeneID" id="19988460"/>
<feature type="region of interest" description="Disordered" evidence="1">
    <location>
        <begin position="21"/>
        <end position="43"/>
    </location>
</feature>
<proteinExistence type="predicted"/>
<dbReference type="HOGENOM" id="CLU_1204652_0_0_1"/>
<dbReference type="VEuPathDB" id="FungiDB:G647_09967"/>
<name>V9DKP6_9EURO</name>
<evidence type="ECO:0000313" key="3">
    <source>
        <dbReference type="Proteomes" id="UP000030678"/>
    </source>
</evidence>
<dbReference type="Proteomes" id="UP000030678">
    <property type="component" value="Unassembled WGS sequence"/>
</dbReference>
<gene>
    <name evidence="2" type="ORF">G647_09967</name>
</gene>
<evidence type="ECO:0000256" key="1">
    <source>
        <dbReference type="SAM" id="MobiDB-lite"/>
    </source>
</evidence>
<sequence length="230" mass="25493">MEPGQLVSGLSEDEAQLAISDYFPSDGEDDVYLTDEDDIYSTDEDEFHEPAQLQERLGELAVFIQEDNSVPALPNLPPLPSGFTELERQSELRERVSQNVALIRQLELRTSYSVNFCLDEIDRDGLLKDFHICISAAFGKMLLSQKPPTLESYLALPDALTLDKGVLTNYLVVYICIFQKHGQPEFRPYSGSALSVVTGASARISQYQGVVAHGSASVSWDQLSINSKKS</sequence>
<dbReference type="EMBL" id="KB822699">
    <property type="protein sequence ID" value="ETI26868.1"/>
    <property type="molecule type" value="Genomic_DNA"/>
</dbReference>